<dbReference type="PANTHER" id="PTHR32332">
    <property type="entry name" value="2-NITROPROPANE DIOXYGENASE"/>
    <property type="match status" value="1"/>
</dbReference>
<evidence type="ECO:0000256" key="1">
    <source>
        <dbReference type="ARBA" id="ARBA00022630"/>
    </source>
</evidence>
<dbReference type="EMBL" id="LZLQ01000124">
    <property type="protein sequence ID" value="OBK12506.1"/>
    <property type="molecule type" value="Genomic_DNA"/>
</dbReference>
<dbReference type="CDD" id="cd04730">
    <property type="entry name" value="NPD_like"/>
    <property type="match status" value="1"/>
</dbReference>
<keyword evidence="2" id="KW-0288">FMN</keyword>
<dbReference type="Proteomes" id="UP000093629">
    <property type="component" value="Unassembled WGS sequence"/>
</dbReference>
<dbReference type="SUPFAM" id="SSF51412">
    <property type="entry name" value="Inosine monophosphate dehydrogenase (IMPDH)"/>
    <property type="match status" value="1"/>
</dbReference>
<dbReference type="Pfam" id="PF03060">
    <property type="entry name" value="NMO"/>
    <property type="match status" value="1"/>
</dbReference>
<gene>
    <name evidence="4" type="ORF">A5636_10760</name>
</gene>
<keyword evidence="1" id="KW-0285">Flavoprotein</keyword>
<dbReference type="GO" id="GO:0018580">
    <property type="term" value="F:nitronate monooxygenase activity"/>
    <property type="evidence" value="ECO:0007669"/>
    <property type="project" value="InterPro"/>
</dbReference>
<keyword evidence="5" id="KW-1185">Reference proteome</keyword>
<proteinExistence type="predicted"/>
<evidence type="ECO:0000256" key="2">
    <source>
        <dbReference type="ARBA" id="ARBA00022643"/>
    </source>
</evidence>
<organism evidence="4 5">
    <name type="scientific">Mycobacterium asiaticum</name>
    <dbReference type="NCBI Taxonomy" id="1790"/>
    <lineage>
        <taxon>Bacteria</taxon>
        <taxon>Bacillati</taxon>
        <taxon>Actinomycetota</taxon>
        <taxon>Actinomycetes</taxon>
        <taxon>Mycobacteriales</taxon>
        <taxon>Mycobacteriaceae</taxon>
        <taxon>Mycobacterium</taxon>
    </lineage>
</organism>
<keyword evidence="3" id="KW-0560">Oxidoreductase</keyword>
<dbReference type="PANTHER" id="PTHR32332:SF38">
    <property type="entry name" value="MONOOXYGENASE RV1533-RELATED"/>
    <property type="match status" value="1"/>
</dbReference>
<sequence length="374" mass="39676">MRTRVAEMLGVEFPICAFSHCRDVVAAVTNAGGFGILGATAHSPRRLDSELTWIEEQTGGKPYGVDLLLPPKYVGADEGGINSRQAQGLLPEEHRAFVDELLDRYGVAAPASDEEPIRGGLNISPKGYEPLLEVAFAHDIRLIASALGPPPHDLVERAHNQDVLVAALAGTTEHARRHAAAGVDLIVAQGTEAGGHTGEVATMVLVPEVVDAVAPTPVLAAGGIARGRQIAAALALGAEGVWCGSVWLTTEEAETAPVVKDKFLAATSSDTVRSRSMTGKPARMLRTAWTEEWERPETPNPLGMPLQTALITDSQIRINQAAAQPGSKARELATYFVGQVVGSLDRVRPTRAVVLDMVEEYIETVGRLEGLSDA</sequence>
<evidence type="ECO:0000313" key="5">
    <source>
        <dbReference type="Proteomes" id="UP000093629"/>
    </source>
</evidence>
<accession>A0A1A3MSK4</accession>
<dbReference type="RefSeq" id="WP_065160210.1">
    <property type="nucleotide sequence ID" value="NZ_LZLQ01000124.1"/>
</dbReference>
<dbReference type="Gene3D" id="3.20.20.70">
    <property type="entry name" value="Aldolase class I"/>
    <property type="match status" value="1"/>
</dbReference>
<dbReference type="InterPro" id="IPR013785">
    <property type="entry name" value="Aldolase_TIM"/>
</dbReference>
<comment type="caution">
    <text evidence="4">The sequence shown here is derived from an EMBL/GenBank/DDBJ whole genome shotgun (WGS) entry which is preliminary data.</text>
</comment>
<evidence type="ECO:0000313" key="4">
    <source>
        <dbReference type="EMBL" id="OBK12506.1"/>
    </source>
</evidence>
<keyword evidence="4" id="KW-0503">Monooxygenase</keyword>
<dbReference type="OrthoDB" id="7165168at2"/>
<dbReference type="AlphaFoldDB" id="A0A1A3MSK4"/>
<reference evidence="4 5" key="1">
    <citation type="submission" date="2016-06" db="EMBL/GenBank/DDBJ databases">
        <authorList>
            <person name="Kjaerup R.B."/>
            <person name="Dalgaard T.S."/>
            <person name="Juul-Madsen H.R."/>
        </authorList>
    </citation>
    <scope>NUCLEOTIDE SEQUENCE [LARGE SCALE GENOMIC DNA]</scope>
    <source>
        <strain evidence="4 5">1245139.5</strain>
    </source>
</reference>
<protein>
    <submittedName>
        <fullName evidence="4">Monooxygenase</fullName>
    </submittedName>
</protein>
<evidence type="ECO:0000256" key="3">
    <source>
        <dbReference type="ARBA" id="ARBA00023002"/>
    </source>
</evidence>
<name>A0A1A3MSK4_MYCAS</name>
<dbReference type="InterPro" id="IPR004136">
    <property type="entry name" value="NMO"/>
</dbReference>